<keyword evidence="3" id="KW-0464">Manganese</keyword>
<dbReference type="PROSITE" id="PS00125">
    <property type="entry name" value="SER_THR_PHOSPHATASE"/>
    <property type="match status" value="1"/>
</dbReference>
<comment type="similarity">
    <text evidence="4">Belongs to the PPP phosphatase family.</text>
</comment>
<dbReference type="InterPro" id="IPR013083">
    <property type="entry name" value="Znf_RING/FYVE/PHD"/>
</dbReference>
<sequence length="925" mass="105754">MGCSTSKGDPLRTNKGAGDGAGSLRNPPGGRWSQTDYPDVGNQRHLPQCHFCKRFIAEKEYNAHTVMCDEREMTCWNSWCRQMVKQGMLSKHLEECAKNQRALCYKCGTEVLASDLQVHRDTCQPKKCSACGELCITRILSWCPHNFGRIGATQGPFATEALSKKYLSGGGRPKGASSVHNNSPPHVNFNVARMQLLWRWIKTKSIIEETLFRVMSREMDLKKEGFAIFKALDKVNESHVLAPKRSRSILQSPVVAPAVSSHYFPTRSSDPITLDVVSRLMKDLSEHILPPYPAVWRVFTDAMCYLNTMPNVVLLSPPLGARVVNGRVNQGSKVVVVGDLHGQLADLLHILKECGMPNDSTYYIFNGDFVDRGPNGVEVLLIIFSLMLACPKFVTLNRGNHECDYMNEEYGFDVEVSTKYDRNVFRLIQRCFCAMPLATIIGRKVFVVHGGVPRRKGVRIEDISRIQRFRQIPMPDYSQPEEDEIFQDLLWSDPVEDLQGWRESHRGAGVEFGPDLTHEFLQSNGLELIIRSHCDCERGYEEFHDGKLVTVFSASNYNGPDTNYGSVAVFIGDNPEPSFSVHKVLEDDLEAHHHVDLGETQTGGLGMTLTSLSMLHLVRPAIRRRTKDEVLRVLRERVYQRRHRLMAYFNKLDRTRKGSVWKIEWVEAMRNVLNTDLPWFFLRGYLAAEDDDGRIWYSLFLVKFHNKLQSLWLNEWISSARDRLIQQQRANHRSQYVANSFNREQVGYNEFCSVMRAIDYTMSDGHLFQLFVHFDERGVGFIDGRKFVHMLSEANTSHPGADPLRWDLEAMEQLQSVVIQGRGQLQYLFKVSTKDCVLTKESFMWGLEQLGRGMRRQLTQQQKERIYEYLLERAPNGSVLFGQFLFMTTVFDNCTMSTSSAIDLADINLVAYCLRNCSFSSFVRD</sequence>
<evidence type="ECO:0000256" key="5">
    <source>
        <dbReference type="SAM" id="MobiDB-lite"/>
    </source>
</evidence>
<dbReference type="GeneID" id="92382493"/>
<comment type="cofactor">
    <cofactor evidence="1">
        <name>Mn(2+)</name>
        <dbReference type="ChEBI" id="CHEBI:29035"/>
    </cofactor>
</comment>
<dbReference type="PRINTS" id="PR00114">
    <property type="entry name" value="STPHPHTASE"/>
</dbReference>
<comment type="caution">
    <text evidence="7">The sequence shown here is derived from an EMBL/GenBank/DDBJ whole genome shotgun (WGS) entry which is preliminary data.</text>
</comment>
<dbReference type="InterPro" id="IPR004843">
    <property type="entry name" value="Calcineurin-like_PHP"/>
</dbReference>
<dbReference type="GO" id="GO:0004722">
    <property type="term" value="F:protein serine/threonine phosphatase activity"/>
    <property type="evidence" value="ECO:0007669"/>
    <property type="project" value="UniProtKB-EC"/>
</dbReference>
<evidence type="ECO:0000256" key="4">
    <source>
        <dbReference type="RuleBase" id="RU004273"/>
    </source>
</evidence>
<evidence type="ECO:0000256" key="3">
    <source>
        <dbReference type="ARBA" id="ARBA00023211"/>
    </source>
</evidence>
<organism evidence="7 8">
    <name type="scientific">Trypanosoma equiperdum</name>
    <dbReference type="NCBI Taxonomy" id="5694"/>
    <lineage>
        <taxon>Eukaryota</taxon>
        <taxon>Discoba</taxon>
        <taxon>Euglenozoa</taxon>
        <taxon>Kinetoplastea</taxon>
        <taxon>Metakinetoplastina</taxon>
        <taxon>Trypanosomatida</taxon>
        <taxon>Trypanosomatidae</taxon>
        <taxon>Trypanosoma</taxon>
    </lineage>
</organism>
<dbReference type="SUPFAM" id="SSF47473">
    <property type="entry name" value="EF-hand"/>
    <property type="match status" value="1"/>
</dbReference>
<accession>A0A1G4I6F9</accession>
<proteinExistence type="inferred from homology"/>
<dbReference type="VEuPathDB" id="TriTrypDB:TEOVI_000855900"/>
<dbReference type="RefSeq" id="XP_067078833.1">
    <property type="nucleotide sequence ID" value="XM_067222732.1"/>
</dbReference>
<evidence type="ECO:0000256" key="2">
    <source>
        <dbReference type="ARBA" id="ARBA00022723"/>
    </source>
</evidence>
<keyword evidence="2" id="KW-0479">Metal-binding</keyword>
<dbReference type="SUPFAM" id="SSF56300">
    <property type="entry name" value="Metallo-dependent phosphatases"/>
    <property type="match status" value="1"/>
</dbReference>
<dbReference type="FunFam" id="3.60.21.10:FF:000127">
    <property type="entry name" value="Serine/threonine-protein phosphatase"/>
    <property type="match status" value="1"/>
</dbReference>
<comment type="catalytic activity">
    <reaction evidence="4">
        <text>O-phospho-L-threonyl-[protein] + H2O = L-threonyl-[protein] + phosphate</text>
        <dbReference type="Rhea" id="RHEA:47004"/>
        <dbReference type="Rhea" id="RHEA-COMP:11060"/>
        <dbReference type="Rhea" id="RHEA-COMP:11605"/>
        <dbReference type="ChEBI" id="CHEBI:15377"/>
        <dbReference type="ChEBI" id="CHEBI:30013"/>
        <dbReference type="ChEBI" id="CHEBI:43474"/>
        <dbReference type="ChEBI" id="CHEBI:61977"/>
        <dbReference type="EC" id="3.1.3.16"/>
    </reaction>
</comment>
<dbReference type="InterPro" id="IPR011992">
    <property type="entry name" value="EF-hand-dom_pair"/>
</dbReference>
<name>A0A1G4I6F9_TRYEQ</name>
<dbReference type="PANTHER" id="PTHR45668:SF13">
    <property type="entry name" value="SERINE_THREONINE-PROTEIN PHOSPHATASE"/>
    <property type="match status" value="1"/>
</dbReference>
<dbReference type="InterPro" id="IPR006186">
    <property type="entry name" value="Ser/Thr-sp_prot-phosphatase"/>
</dbReference>
<dbReference type="InterPro" id="IPR029052">
    <property type="entry name" value="Metallo-depent_PP-like"/>
</dbReference>
<evidence type="ECO:0000259" key="6">
    <source>
        <dbReference type="PROSITE" id="PS00125"/>
    </source>
</evidence>
<dbReference type="EC" id="3.1.3.16" evidence="4"/>
<evidence type="ECO:0000313" key="7">
    <source>
        <dbReference type="EMBL" id="SCU67530.1"/>
    </source>
</evidence>
<keyword evidence="8" id="KW-1185">Reference proteome</keyword>
<dbReference type="Gene3D" id="3.30.40.10">
    <property type="entry name" value="Zinc/RING finger domain, C3HC4 (zinc finger)"/>
    <property type="match status" value="1"/>
</dbReference>
<dbReference type="AlphaFoldDB" id="A0A1G4I6F9"/>
<keyword evidence="4" id="KW-0378">Hydrolase</keyword>
<protein>
    <recommendedName>
        <fullName evidence="4">Serine/threonine-protein phosphatase</fullName>
        <ecNumber evidence="4">3.1.3.16</ecNumber>
    </recommendedName>
</protein>
<dbReference type="Proteomes" id="UP000195570">
    <property type="component" value="Unassembled WGS sequence"/>
</dbReference>
<dbReference type="Pfam" id="PF00149">
    <property type="entry name" value="Metallophos"/>
    <property type="match status" value="1"/>
</dbReference>
<dbReference type="GO" id="GO:0046872">
    <property type="term" value="F:metal ion binding"/>
    <property type="evidence" value="ECO:0007669"/>
    <property type="project" value="UniProtKB-KW"/>
</dbReference>
<dbReference type="SMART" id="SM00156">
    <property type="entry name" value="PP2Ac"/>
    <property type="match status" value="1"/>
</dbReference>
<evidence type="ECO:0000313" key="8">
    <source>
        <dbReference type="Proteomes" id="UP000195570"/>
    </source>
</evidence>
<gene>
    <name evidence="7" type="ORF">TEOVI_000855900</name>
</gene>
<feature type="region of interest" description="Disordered" evidence="5">
    <location>
        <begin position="1"/>
        <end position="39"/>
    </location>
</feature>
<dbReference type="Gene3D" id="1.10.238.10">
    <property type="entry name" value="EF-hand"/>
    <property type="match status" value="1"/>
</dbReference>
<dbReference type="Gene3D" id="3.60.21.10">
    <property type="match status" value="1"/>
</dbReference>
<dbReference type="EMBL" id="CZPT02000763">
    <property type="protein sequence ID" value="SCU67530.1"/>
    <property type="molecule type" value="Genomic_DNA"/>
</dbReference>
<feature type="domain" description="Serine/threonine specific protein phosphatases" evidence="6">
    <location>
        <begin position="397"/>
        <end position="402"/>
    </location>
</feature>
<dbReference type="PANTHER" id="PTHR45668">
    <property type="entry name" value="SERINE/THREONINE-PROTEIN PHOSPHATASE 5-RELATED"/>
    <property type="match status" value="1"/>
</dbReference>
<dbReference type="InterPro" id="IPR051134">
    <property type="entry name" value="PPP_phosphatase"/>
</dbReference>
<reference evidence="7" key="1">
    <citation type="submission" date="2016-09" db="EMBL/GenBank/DDBJ databases">
        <authorList>
            <person name="Hebert L."/>
            <person name="Moumen B."/>
        </authorList>
    </citation>
    <scope>NUCLEOTIDE SEQUENCE [LARGE SCALE GENOMIC DNA]</scope>
    <source>
        <strain evidence="7">OVI</strain>
    </source>
</reference>
<evidence type="ECO:0000256" key="1">
    <source>
        <dbReference type="ARBA" id="ARBA00001936"/>
    </source>
</evidence>